<keyword evidence="3" id="KW-1185">Reference proteome</keyword>
<sequence length="192" mass="20672">MAAKGGVTKDNNSGSASILGSGPGSSSGSGSGSDSNSTKSHYQEFINLTVTASSCSQEIINMTDTNDVTEGSNSESYLKHVKMISLLSDDNSSVLPSNINFPLAGSNFESYEYHSQRHESIAKEKDLKRKDPITDNTCSNNESRAASDSDGSNMFANIDNFDDFFKRSATLLSMNENSDSEVDGENLEFYPQ</sequence>
<feature type="region of interest" description="Disordered" evidence="1">
    <location>
        <begin position="119"/>
        <end position="152"/>
    </location>
</feature>
<accession>A0A7I8W1Q7</accession>
<dbReference type="Proteomes" id="UP000549394">
    <property type="component" value="Unassembled WGS sequence"/>
</dbReference>
<evidence type="ECO:0000313" key="3">
    <source>
        <dbReference type="Proteomes" id="UP000549394"/>
    </source>
</evidence>
<feature type="compositionally biased region" description="Gly residues" evidence="1">
    <location>
        <begin position="21"/>
        <end position="31"/>
    </location>
</feature>
<feature type="region of interest" description="Disordered" evidence="1">
    <location>
        <begin position="1"/>
        <end position="39"/>
    </location>
</feature>
<organism evidence="2 3">
    <name type="scientific">Dimorphilus gyrociliatus</name>
    <dbReference type="NCBI Taxonomy" id="2664684"/>
    <lineage>
        <taxon>Eukaryota</taxon>
        <taxon>Metazoa</taxon>
        <taxon>Spiralia</taxon>
        <taxon>Lophotrochozoa</taxon>
        <taxon>Annelida</taxon>
        <taxon>Polychaeta</taxon>
        <taxon>Polychaeta incertae sedis</taxon>
        <taxon>Dinophilidae</taxon>
        <taxon>Dimorphilus</taxon>
    </lineage>
</organism>
<dbReference type="AlphaFoldDB" id="A0A7I8W1Q7"/>
<evidence type="ECO:0000256" key="1">
    <source>
        <dbReference type="SAM" id="MobiDB-lite"/>
    </source>
</evidence>
<dbReference type="EMBL" id="CAJFCJ010000013">
    <property type="protein sequence ID" value="CAD5120711.1"/>
    <property type="molecule type" value="Genomic_DNA"/>
</dbReference>
<gene>
    <name evidence="2" type="ORF">DGYR_LOCUS8764</name>
</gene>
<name>A0A7I8W1Q7_9ANNE</name>
<evidence type="ECO:0000313" key="2">
    <source>
        <dbReference type="EMBL" id="CAD5120711.1"/>
    </source>
</evidence>
<reference evidence="2 3" key="1">
    <citation type="submission" date="2020-08" db="EMBL/GenBank/DDBJ databases">
        <authorList>
            <person name="Hejnol A."/>
        </authorList>
    </citation>
    <scope>NUCLEOTIDE SEQUENCE [LARGE SCALE GENOMIC DNA]</scope>
</reference>
<comment type="caution">
    <text evidence="2">The sequence shown here is derived from an EMBL/GenBank/DDBJ whole genome shotgun (WGS) entry which is preliminary data.</text>
</comment>
<feature type="compositionally biased region" description="Basic and acidic residues" evidence="1">
    <location>
        <begin position="119"/>
        <end position="133"/>
    </location>
</feature>
<protein>
    <submittedName>
        <fullName evidence="2">DgyrCDS9272</fullName>
    </submittedName>
</protein>
<proteinExistence type="predicted"/>
<feature type="compositionally biased region" description="Polar residues" evidence="1">
    <location>
        <begin position="134"/>
        <end position="152"/>
    </location>
</feature>